<dbReference type="Gene3D" id="3.60.20.10">
    <property type="entry name" value="Glutamine Phosphoribosylpyrophosphate, subunit 1, domain 1"/>
    <property type="match status" value="1"/>
</dbReference>
<dbReference type="RefSeq" id="WP_127016949.1">
    <property type="nucleotide sequence ID" value="NZ_CP016379.1"/>
</dbReference>
<keyword evidence="2" id="KW-1185">Reference proteome</keyword>
<organism evidence="1 2">
    <name type="scientific">Anoxybacter fermentans</name>
    <dbReference type="NCBI Taxonomy" id="1323375"/>
    <lineage>
        <taxon>Bacteria</taxon>
        <taxon>Bacillati</taxon>
        <taxon>Bacillota</taxon>
        <taxon>Clostridia</taxon>
        <taxon>Halanaerobiales</taxon>
        <taxon>Anoxybacter</taxon>
    </lineage>
</organism>
<gene>
    <name evidence="1" type="ORF">BBF96_09535</name>
</gene>
<accession>A0A3Q9HQR1</accession>
<protein>
    <submittedName>
        <fullName evidence="1">Uncharacterized protein</fullName>
    </submittedName>
</protein>
<evidence type="ECO:0000313" key="2">
    <source>
        <dbReference type="Proteomes" id="UP000267250"/>
    </source>
</evidence>
<dbReference type="Proteomes" id="UP000267250">
    <property type="component" value="Chromosome"/>
</dbReference>
<name>A0A3Q9HQR1_9FIRM</name>
<dbReference type="EMBL" id="CP016379">
    <property type="protein sequence ID" value="AZR73608.1"/>
    <property type="molecule type" value="Genomic_DNA"/>
</dbReference>
<dbReference type="KEGG" id="aft:BBF96_09535"/>
<dbReference type="AlphaFoldDB" id="A0A3Q9HQR1"/>
<dbReference type="InterPro" id="IPR029055">
    <property type="entry name" value="Ntn_hydrolases_N"/>
</dbReference>
<dbReference type="OrthoDB" id="2845550at2"/>
<dbReference type="SUPFAM" id="SSF56235">
    <property type="entry name" value="N-terminal nucleophile aminohydrolases (Ntn hydrolases)"/>
    <property type="match status" value="1"/>
</dbReference>
<evidence type="ECO:0000313" key="1">
    <source>
        <dbReference type="EMBL" id="AZR73608.1"/>
    </source>
</evidence>
<reference evidence="1 2" key="1">
    <citation type="submission" date="2016-07" db="EMBL/GenBank/DDBJ databases">
        <title>Genome and transcriptome analysis of iron-reducing fermentative bacteria Anoxybacter fermentans.</title>
        <authorList>
            <person name="Zeng X."/>
            <person name="Shao Z."/>
        </authorList>
    </citation>
    <scope>NUCLEOTIDE SEQUENCE [LARGE SCALE GENOMIC DNA]</scope>
    <source>
        <strain evidence="1 2">DY22613</strain>
    </source>
</reference>
<proteinExistence type="predicted"/>
<sequence>MSFIVTLYVPEGIVMAADSRLTMNFQKKLPDGTSLFQSFIASDTNQKLYLINERFGLSLCGEAAINNIPLAGFINTFEERISSNTDVTEIPEALIKYFKEIGNNPRITFHLSGYRVEEGISIPYVYIGHVSESKFLRVNYRNDQIYYGCSWGGDSDIFARLILPARVKKNRGEWKELPYYEIPYNFFTLQDAIDFAIYAIRTTIQTIRFQTRPKTVGGPIDVLVLKPGEQPYWIQKKNYHGENALKEISTRL</sequence>